<dbReference type="PANTHER" id="PTHR14319">
    <property type="entry name" value="FIVE-SPAN TRANSMEMBRANE PROTEIN M83"/>
    <property type="match status" value="1"/>
</dbReference>
<feature type="chain" id="PRO_5035324388" evidence="9">
    <location>
        <begin position="22"/>
        <end position="668"/>
    </location>
</feature>
<evidence type="ECO:0000313" key="12">
    <source>
        <dbReference type="Proteomes" id="UP000786811"/>
    </source>
</evidence>
<dbReference type="GO" id="GO:0005886">
    <property type="term" value="C:plasma membrane"/>
    <property type="evidence" value="ECO:0007669"/>
    <property type="project" value="UniProtKB-SubCell"/>
</dbReference>
<keyword evidence="3" id="KW-1003">Cell membrane</keyword>
<name>A0A8J2MTB1_COTCN</name>
<feature type="domain" description="EGF-like" evidence="10">
    <location>
        <begin position="416"/>
        <end position="456"/>
    </location>
</feature>
<evidence type="ECO:0000256" key="1">
    <source>
        <dbReference type="ARBA" id="ARBA00004651"/>
    </source>
</evidence>
<gene>
    <name evidence="11" type="ORF">HICCMSTLAB_LOCUS12523</name>
</gene>
<organism evidence="11 12">
    <name type="scientific">Cotesia congregata</name>
    <name type="common">Parasitoid wasp</name>
    <name type="synonym">Apanteles congregatus</name>
    <dbReference type="NCBI Taxonomy" id="51543"/>
    <lineage>
        <taxon>Eukaryota</taxon>
        <taxon>Metazoa</taxon>
        <taxon>Ecdysozoa</taxon>
        <taxon>Arthropoda</taxon>
        <taxon>Hexapoda</taxon>
        <taxon>Insecta</taxon>
        <taxon>Pterygota</taxon>
        <taxon>Neoptera</taxon>
        <taxon>Endopterygota</taxon>
        <taxon>Hymenoptera</taxon>
        <taxon>Apocrita</taxon>
        <taxon>Ichneumonoidea</taxon>
        <taxon>Braconidae</taxon>
        <taxon>Microgastrinae</taxon>
        <taxon>Cotesia</taxon>
    </lineage>
</organism>
<evidence type="ECO:0000256" key="9">
    <source>
        <dbReference type="SAM" id="SignalP"/>
    </source>
</evidence>
<comment type="caution">
    <text evidence="7">Lacks conserved residue(s) required for the propagation of feature annotation.</text>
</comment>
<evidence type="ECO:0000256" key="6">
    <source>
        <dbReference type="ARBA" id="ARBA00023136"/>
    </source>
</evidence>
<dbReference type="PANTHER" id="PTHR14319:SF3">
    <property type="entry name" value="TRANSMEMBRANE PROTEIN-LIKE PROTEIN"/>
    <property type="match status" value="1"/>
</dbReference>
<dbReference type="InterPro" id="IPR021910">
    <property type="entry name" value="NGX6/PGAP6/MYMK"/>
</dbReference>
<dbReference type="InterPro" id="IPR000742">
    <property type="entry name" value="EGF"/>
</dbReference>
<reference evidence="11" key="1">
    <citation type="submission" date="2021-04" db="EMBL/GenBank/DDBJ databases">
        <authorList>
            <person name="Chebbi M.A.C M."/>
        </authorList>
    </citation>
    <scope>NUCLEOTIDE SEQUENCE</scope>
</reference>
<evidence type="ECO:0000313" key="11">
    <source>
        <dbReference type="EMBL" id="CAG5106976.1"/>
    </source>
</evidence>
<comment type="subcellular location">
    <subcellularLocation>
        <location evidence="1">Cell membrane</location>
        <topology evidence="1">Multi-pass membrane protein</topology>
    </subcellularLocation>
</comment>
<dbReference type="EMBL" id="CAJNRD030001124">
    <property type="protein sequence ID" value="CAG5106976.1"/>
    <property type="molecule type" value="Genomic_DNA"/>
</dbReference>
<keyword evidence="7" id="KW-0245">EGF-like domain</keyword>
<evidence type="ECO:0000256" key="3">
    <source>
        <dbReference type="ARBA" id="ARBA00022475"/>
    </source>
</evidence>
<feature type="transmembrane region" description="Helical" evidence="8">
    <location>
        <begin position="578"/>
        <end position="597"/>
    </location>
</feature>
<evidence type="ECO:0000256" key="5">
    <source>
        <dbReference type="ARBA" id="ARBA00022989"/>
    </source>
</evidence>
<dbReference type="AlphaFoldDB" id="A0A8J2MTB1"/>
<comment type="similarity">
    <text evidence="2">Belongs to the TMEM8 family.</text>
</comment>
<keyword evidence="6 8" id="KW-0472">Membrane</keyword>
<dbReference type="Pfam" id="PF12036">
    <property type="entry name" value="DUF3522"/>
    <property type="match status" value="1"/>
</dbReference>
<dbReference type="PROSITE" id="PS00022">
    <property type="entry name" value="EGF_1"/>
    <property type="match status" value="1"/>
</dbReference>
<evidence type="ECO:0000259" key="10">
    <source>
        <dbReference type="PROSITE" id="PS50026"/>
    </source>
</evidence>
<feature type="transmembrane region" description="Helical" evidence="8">
    <location>
        <begin position="617"/>
        <end position="636"/>
    </location>
</feature>
<feature type="signal peptide" evidence="9">
    <location>
        <begin position="1"/>
        <end position="21"/>
    </location>
</feature>
<keyword evidence="4 8" id="KW-0812">Transmembrane</keyword>
<evidence type="ECO:0000256" key="8">
    <source>
        <dbReference type="SAM" id="Phobius"/>
    </source>
</evidence>
<keyword evidence="5 8" id="KW-1133">Transmembrane helix</keyword>
<evidence type="ECO:0000256" key="7">
    <source>
        <dbReference type="PROSITE-ProRule" id="PRU00076"/>
    </source>
</evidence>
<dbReference type="PROSITE" id="PS01186">
    <property type="entry name" value="EGF_2"/>
    <property type="match status" value="1"/>
</dbReference>
<proteinExistence type="inferred from homology"/>
<comment type="caution">
    <text evidence="11">The sequence shown here is derived from an EMBL/GenBank/DDBJ whole genome shotgun (WGS) entry which is preliminary data.</text>
</comment>
<evidence type="ECO:0000256" key="4">
    <source>
        <dbReference type="ARBA" id="ARBA00022692"/>
    </source>
</evidence>
<keyword evidence="7" id="KW-1015">Disulfide bond</keyword>
<keyword evidence="12" id="KW-1185">Reference proteome</keyword>
<evidence type="ECO:0000256" key="2">
    <source>
        <dbReference type="ARBA" id="ARBA00005542"/>
    </source>
</evidence>
<accession>A0A8J2MTB1</accession>
<dbReference type="OrthoDB" id="69646at2759"/>
<protein>
    <submittedName>
        <fullName evidence="11">Similar to TMEM8B: Transmembrane protein 8B (Homo sapiens)</fullName>
    </submittedName>
</protein>
<dbReference type="Proteomes" id="UP000786811">
    <property type="component" value="Unassembled WGS sequence"/>
</dbReference>
<feature type="transmembrane region" description="Helical" evidence="8">
    <location>
        <begin position="642"/>
        <end position="661"/>
    </location>
</feature>
<feature type="transmembrane region" description="Helical" evidence="8">
    <location>
        <begin position="460"/>
        <end position="481"/>
    </location>
</feature>
<keyword evidence="9" id="KW-0732">Signal</keyword>
<dbReference type="PROSITE" id="PS50026">
    <property type="entry name" value="EGF_3"/>
    <property type="match status" value="1"/>
</dbReference>
<sequence length="668" mass="74122">MLKCKINLLLIIWSLINIILCGELTKISQQPSNVLEDFFGYRHISIIHFTIPENVIKAIFKFTAKEAKTGGLGNCSPRDVSIYLKSGSIPLVHPDGSKISAELLKNRRSFYELNLTSAGDQYEISATSPASGDWYAIAFRSWTDPDSEKITQQGIGTACDTVLDAELFVERVEQSLFAKKNDDDTVTLNDNSLDTAIIQFFVPEDQQIVNISLISSCEECKVAANVITKETLTGALINQSETTLVFKPYVNSLHYLTLRLLSGNATNISIALPLDDLSLSDNAYDINDDVVAVNKVPLTRKSLPDFFLFDYEHLLGNSSKPSPVNITVDKLTVLSYQVAPVYDVGGTVSIAADLWSNNIKPTIIHIPYPEPGTWHLSMKAFYVEPKCNCSEECRTTGCKLCSCMNETMTKVETNIASSPCIEGHCNSNGRCLHYMNGGSVFSACYCNGGYRGFDCADDTYVLTGGSILVRLLLLTLSNLAFLASSYVAFRREYYTEAVVYVSVMFFSTFYHACEAGENIMSFCIAKLSVLQFCDFYNALLSIWVTLVAMASFGPRLTAFCQISGAIILALGAELDRTALWVFLLPAITGSILIGVSWGLRCRRQRNFGYPVSRYRNVYLPTGLGLVSVGLICYAFLQTRRNYHIIHSFWHVCIALSVVLLLPKRKHMK</sequence>
<feature type="transmembrane region" description="Helical" evidence="8">
    <location>
        <begin position="524"/>
        <end position="549"/>
    </location>
</feature>
<feature type="disulfide bond" evidence="7">
    <location>
        <begin position="446"/>
        <end position="455"/>
    </location>
</feature>